<dbReference type="Proteomes" id="UP000230551">
    <property type="component" value="Unassembled WGS sequence"/>
</dbReference>
<name>A0A2G5P8G6_9MYCO</name>
<accession>A0A2G5P8G6</accession>
<proteinExistence type="predicted"/>
<comment type="caution">
    <text evidence="2">The sequence shown here is derived from an EMBL/GenBank/DDBJ whole genome shotgun (WGS) entry which is preliminary data.</text>
</comment>
<dbReference type="EMBL" id="PDCN02000017">
    <property type="protein sequence ID" value="PIB74390.1"/>
    <property type="molecule type" value="Genomic_DNA"/>
</dbReference>
<feature type="transmembrane region" description="Helical" evidence="1">
    <location>
        <begin position="13"/>
        <end position="35"/>
    </location>
</feature>
<dbReference type="NCBIfam" id="NF038021">
    <property type="entry name" value="mannan_LmeA"/>
    <property type="match status" value="1"/>
</dbReference>
<dbReference type="RefSeq" id="WP_090590304.1">
    <property type="nucleotide sequence ID" value="NZ_CP104302.1"/>
</dbReference>
<keyword evidence="1" id="KW-0812">Transmembrane</keyword>
<protein>
    <submittedName>
        <fullName evidence="2">DUF2993 domain-containing protein</fullName>
    </submittedName>
</protein>
<evidence type="ECO:0000256" key="1">
    <source>
        <dbReference type="SAM" id="Phobius"/>
    </source>
</evidence>
<sequence>MSHNDGVPKLLKAAIATVVSIAVAFVAVDFGFAIYAEYKLSRTIRAAAKLDWDPSANILGFPFVTQALGHRYHEVEIKANDVAHPHVGRASLEATMHDLDLTEASWLVRPDAPIPVDTLESRIIINSRYLGAFIGVKDLMVEAPPDTDDDNTTESGISAPVGLVFSGTPRSAGIDKRVSVSVDLSMVGPQQHTLLITPTGILTGPGTADQEVPEDRVGAVLRAFEGSLPDQVLPFGVAPSTQGARGSDVIIEGVITGVTVTLEEFTQS</sequence>
<evidence type="ECO:0000313" key="2">
    <source>
        <dbReference type="EMBL" id="PIB74390.1"/>
    </source>
</evidence>
<organism evidence="2 3">
    <name type="scientific">Mycolicibacterium brumae</name>
    <dbReference type="NCBI Taxonomy" id="85968"/>
    <lineage>
        <taxon>Bacteria</taxon>
        <taxon>Bacillati</taxon>
        <taxon>Actinomycetota</taxon>
        <taxon>Actinomycetes</taxon>
        <taxon>Mycobacteriales</taxon>
        <taxon>Mycobacteriaceae</taxon>
        <taxon>Mycolicibacterium</taxon>
    </lineage>
</organism>
<reference evidence="2 3" key="1">
    <citation type="journal article" date="2017" name="Infect. Genet. Evol.">
        <title>The new phylogeny of the genus Mycobacterium: The old and the news.</title>
        <authorList>
            <person name="Tortoli E."/>
            <person name="Fedrizzi T."/>
            <person name="Meehan C.J."/>
            <person name="Trovato A."/>
            <person name="Grottola A."/>
            <person name="Giacobazzi E."/>
            <person name="Serpini G.F."/>
            <person name="Tagliazucchi S."/>
            <person name="Fabio A."/>
            <person name="Bettua C."/>
            <person name="Bertorelli R."/>
            <person name="Frascaro F."/>
            <person name="De Sanctis V."/>
            <person name="Pecorari M."/>
            <person name="Jousson O."/>
            <person name="Segata N."/>
            <person name="Cirillo D.M."/>
        </authorList>
    </citation>
    <scope>NUCLEOTIDE SEQUENCE [LARGE SCALE GENOMIC DNA]</scope>
    <source>
        <strain evidence="2 3">CIP1034565</strain>
    </source>
</reference>
<evidence type="ECO:0000313" key="3">
    <source>
        <dbReference type="Proteomes" id="UP000230551"/>
    </source>
</evidence>
<gene>
    <name evidence="2" type="ORF">CQY22_013010</name>
</gene>
<keyword evidence="1" id="KW-1133">Transmembrane helix</keyword>
<dbReference type="STRING" id="85968.GCA_900073015_02788"/>
<dbReference type="Pfam" id="PF11209">
    <property type="entry name" value="LmeA"/>
    <property type="match status" value="1"/>
</dbReference>
<dbReference type="OrthoDB" id="3215846at2"/>
<keyword evidence="3" id="KW-1185">Reference proteome</keyword>
<dbReference type="InterPro" id="IPR021373">
    <property type="entry name" value="DUF2993"/>
</dbReference>
<dbReference type="AlphaFoldDB" id="A0A2G5P8G6"/>
<keyword evidence="1" id="KW-0472">Membrane</keyword>